<organism evidence="18">
    <name type="scientific">Brassica napus</name>
    <name type="common">Rape</name>
    <dbReference type="NCBI Taxonomy" id="3708"/>
    <lineage>
        <taxon>Eukaryota</taxon>
        <taxon>Viridiplantae</taxon>
        <taxon>Streptophyta</taxon>
        <taxon>Embryophyta</taxon>
        <taxon>Tracheophyta</taxon>
        <taxon>Spermatophyta</taxon>
        <taxon>Magnoliopsida</taxon>
        <taxon>eudicotyledons</taxon>
        <taxon>Gunneridae</taxon>
        <taxon>Pentapetalae</taxon>
        <taxon>rosids</taxon>
        <taxon>malvids</taxon>
        <taxon>Brassicales</taxon>
        <taxon>Brassicaceae</taxon>
        <taxon>Brassiceae</taxon>
        <taxon>Brassica</taxon>
    </lineage>
</organism>
<dbReference type="InterPro" id="IPR006636">
    <property type="entry name" value="STI1_HS-bd"/>
</dbReference>
<evidence type="ECO:0000256" key="8">
    <source>
        <dbReference type="ARBA" id="ARBA00022946"/>
    </source>
</evidence>
<dbReference type="SMART" id="SM00727">
    <property type="entry name" value="STI1"/>
    <property type="match status" value="2"/>
</dbReference>
<dbReference type="EMBL" id="HG994373">
    <property type="protein sequence ID" value="CAF1782292.1"/>
    <property type="molecule type" value="Genomic_DNA"/>
</dbReference>
<keyword evidence="1" id="KW-0813">Transport</keyword>
<feature type="region of interest" description="Disordered" evidence="15">
    <location>
        <begin position="148"/>
        <end position="221"/>
    </location>
</feature>
<evidence type="ECO:0000256" key="13">
    <source>
        <dbReference type="ARBA" id="ARBA00070821"/>
    </source>
</evidence>
<protein>
    <recommendedName>
        <fullName evidence="13">Protein TIC 40, chloroplastic</fullName>
    </recommendedName>
    <alternativeName>
        <fullName evidence="14">Translocon at the inner envelope membrane of chloroplasts 40</fullName>
    </alternativeName>
</protein>
<dbReference type="Gene3D" id="1.10.260.100">
    <property type="match status" value="1"/>
</dbReference>
<feature type="region of interest" description="Disordered" evidence="15">
    <location>
        <begin position="248"/>
        <end position="270"/>
    </location>
</feature>
<keyword evidence="8" id="KW-0809">Transit peptide</keyword>
<feature type="domain" description="STI1" evidence="17">
    <location>
        <begin position="396"/>
        <end position="435"/>
    </location>
</feature>
<evidence type="ECO:0000259" key="17">
    <source>
        <dbReference type="SMART" id="SM00727"/>
    </source>
</evidence>
<evidence type="ECO:0000256" key="16">
    <source>
        <dbReference type="SAM" id="Phobius"/>
    </source>
</evidence>
<proteinExistence type="predicted"/>
<evidence type="ECO:0000256" key="2">
    <source>
        <dbReference type="ARBA" id="ARBA00022528"/>
    </source>
</evidence>
<comment type="function">
    <text evidence="11">Involved in protein precursor import into chloroplasts. Part of the motor complex consisting of a co-chaperone (TIC40) and a chaperone (HSP93) associated with the import channel (TIC110). Causes the release of bound transit peptides from TIC110 and stimulates ATP hydrolysis by HSP93. Involved in reinsertion of proteins from the chloroplast stroma into the inner membrane.</text>
</comment>
<gene>
    <name evidence="18" type="ORF">DARMORV10_C09P60500.1</name>
</gene>
<dbReference type="Proteomes" id="UP001295469">
    <property type="component" value="Chromosome C09"/>
</dbReference>
<feature type="transmembrane region" description="Helical" evidence="16">
    <location>
        <begin position="108"/>
        <end position="131"/>
    </location>
</feature>
<evidence type="ECO:0000256" key="14">
    <source>
        <dbReference type="ARBA" id="ARBA00082202"/>
    </source>
</evidence>
<keyword evidence="10 16" id="KW-0472">Membrane</keyword>
<keyword evidence="5" id="KW-0677">Repeat</keyword>
<evidence type="ECO:0000256" key="11">
    <source>
        <dbReference type="ARBA" id="ARBA00056414"/>
    </source>
</evidence>
<evidence type="ECO:0000256" key="5">
    <source>
        <dbReference type="ARBA" id="ARBA00022737"/>
    </source>
</evidence>
<keyword evidence="6" id="KW-1001">Plastid inner membrane</keyword>
<keyword evidence="4 16" id="KW-0812">Transmembrane</keyword>
<accession>A0A816JA09</accession>
<evidence type="ECO:0000256" key="6">
    <source>
        <dbReference type="ARBA" id="ARBA00022780"/>
    </source>
</evidence>
<sequence>MENLTTLVSCSSSPKLLIGGNFTSSLKPPVGFSRRTPKILLRRSKTSASSAQSHSPSENAGEIVVVKHKTKAFASIFSSTSDKQTTSVASPSAAVPPPSSSSTIGSPLFWIGVGVGLSALFSWVRLIFLILKYAMQTAMKTMMNQMNTQNSQFNNPGFPTGAGAGSGSPFPFPFPPQTSPTTSPFQPQSQSSGATVDVTATKVDRPPVSKPQPTPIPPTKSIEVYKPSVVVEEDKAMKEEKNYAFEDVSPEETTKESPFSNYEEVSETSAPKETRLFDDVLQNGAAPANGATASEGFQSLGAGKGWAGGSVEVLEKMIEDPTFQKMLYPHLPEEMRNPETFKWVRKNPQYRQQLQDMLNNMSESGEWDKRMTETLKNFDPNSPEVKQGFDQLGLTPEEVISKIMENPDVSMAFQNPRVEAALMDCSENPMNIMKYQNDKEVMDVFNKISQLFPGLTG</sequence>
<evidence type="ECO:0000256" key="9">
    <source>
        <dbReference type="ARBA" id="ARBA00022989"/>
    </source>
</evidence>
<evidence type="ECO:0000256" key="4">
    <source>
        <dbReference type="ARBA" id="ARBA00022692"/>
    </source>
</evidence>
<dbReference type="Pfam" id="PF17830">
    <property type="entry name" value="STI1-HOP_DP"/>
    <property type="match status" value="1"/>
</dbReference>
<dbReference type="PANTHER" id="PTHR47296">
    <property type="entry name" value="PROTEIN TIC 40, CHLOROPLASTIC"/>
    <property type="match status" value="1"/>
</dbReference>
<evidence type="ECO:0000256" key="10">
    <source>
        <dbReference type="ARBA" id="ARBA00023136"/>
    </source>
</evidence>
<evidence type="ECO:0000256" key="3">
    <source>
        <dbReference type="ARBA" id="ARBA00022640"/>
    </source>
</evidence>
<feature type="compositionally biased region" description="Low complexity" evidence="15">
    <location>
        <begin position="148"/>
        <end position="159"/>
    </location>
</feature>
<dbReference type="FunFam" id="1.10.260.100:FF:000008">
    <property type="entry name" value="Protein TIC 40, chloroplastic"/>
    <property type="match status" value="1"/>
</dbReference>
<reference evidence="18" key="1">
    <citation type="submission" date="2021-01" db="EMBL/GenBank/DDBJ databases">
        <authorList>
            <consortium name="Genoscope - CEA"/>
            <person name="William W."/>
        </authorList>
    </citation>
    <scope>NUCLEOTIDE SEQUENCE</scope>
</reference>
<feature type="compositionally biased region" description="Pro residues" evidence="15">
    <location>
        <begin position="208"/>
        <end position="218"/>
    </location>
</feature>
<dbReference type="InterPro" id="IPR041243">
    <property type="entry name" value="STI1/HOP_DP"/>
</dbReference>
<evidence type="ECO:0000313" key="18">
    <source>
        <dbReference type="EMBL" id="CAF1782292.1"/>
    </source>
</evidence>
<keyword evidence="2" id="KW-0150">Chloroplast</keyword>
<evidence type="ECO:0000256" key="15">
    <source>
        <dbReference type="SAM" id="MobiDB-lite"/>
    </source>
</evidence>
<evidence type="ECO:0000256" key="12">
    <source>
        <dbReference type="ARBA" id="ARBA00060470"/>
    </source>
</evidence>
<name>A0A816JA09_BRANA</name>
<keyword evidence="3" id="KW-0934">Plastid</keyword>
<dbReference type="GO" id="GO:0015031">
    <property type="term" value="P:protein transport"/>
    <property type="evidence" value="ECO:0007669"/>
    <property type="project" value="UniProtKB-KW"/>
</dbReference>
<dbReference type="PANTHER" id="PTHR47296:SF3">
    <property type="entry name" value="STI1 DOMAIN-CONTAINING PROTEIN"/>
    <property type="match status" value="1"/>
</dbReference>
<feature type="compositionally biased region" description="Low complexity" evidence="15">
    <location>
        <begin position="179"/>
        <end position="194"/>
    </location>
</feature>
<dbReference type="GO" id="GO:0009706">
    <property type="term" value="C:chloroplast inner membrane"/>
    <property type="evidence" value="ECO:0007669"/>
    <property type="project" value="UniProtKB-SubCell"/>
</dbReference>
<evidence type="ECO:0000256" key="1">
    <source>
        <dbReference type="ARBA" id="ARBA00022448"/>
    </source>
</evidence>
<comment type="subcellular location">
    <subcellularLocation>
        <location evidence="12">Plastid</location>
        <location evidence="12">Chloroplast inner membrane</location>
        <topology evidence="12">Single-pass membrane protein</topology>
    </subcellularLocation>
</comment>
<feature type="domain" description="STI1" evidence="17">
    <location>
        <begin position="320"/>
        <end position="354"/>
    </location>
</feature>
<evidence type="ECO:0000256" key="7">
    <source>
        <dbReference type="ARBA" id="ARBA00022927"/>
    </source>
</evidence>
<keyword evidence="9 16" id="KW-1133">Transmembrane helix</keyword>
<keyword evidence="7" id="KW-0653">Protein transport</keyword>
<dbReference type="AlphaFoldDB" id="A0A816JA09"/>